<comment type="caution">
    <text evidence="3">The sequence shown here is derived from an EMBL/GenBank/DDBJ whole genome shotgun (WGS) entry which is preliminary data.</text>
</comment>
<dbReference type="InterPro" id="IPR003615">
    <property type="entry name" value="HNH_nuc"/>
</dbReference>
<feature type="domain" description="HNH nuclease" evidence="2">
    <location>
        <begin position="49"/>
        <end position="115"/>
    </location>
</feature>
<dbReference type="EMBL" id="VXIS01000581">
    <property type="protein sequence ID" value="KAA8892814.1"/>
    <property type="molecule type" value="Genomic_DNA"/>
</dbReference>
<evidence type="ECO:0000313" key="4">
    <source>
        <dbReference type="Proteomes" id="UP000326924"/>
    </source>
</evidence>
<evidence type="ECO:0000313" key="3">
    <source>
        <dbReference type="EMBL" id="KAA8892814.1"/>
    </source>
</evidence>
<feature type="region of interest" description="Disordered" evidence="1">
    <location>
        <begin position="204"/>
        <end position="291"/>
    </location>
</feature>
<sequence>MNEDPLPAIHYSPLRGPFADYPAASVAFSEQSGTEAFDTEIEDRDGQRCVICNHGVPGTVDNAHIVPRWDPDRWQELKRHGWIPAGAKSVVHEARNGMRLCQNCHHGFDHHHFCIRFIPQREEYVFVNWACYSEYVPFHGLALRLDPNHRLAPFATLFLWHEGIVRAAHRFDKPLPVPLVKTGCFRPNNLAVGLPEVIIRLPDAKPKSDSDVHDAKPKSDSDVHDAKPKSDSDVHDAKPKSDCDVQDAKPKSDSDVHDAKPAGDSPPHAAAPESDVHGVHRRQTSTPSRAPEFTFADLQAGRCYHDGYDYRPIAELHRPSPTAGSAQLVYLDEIKDVTAFLSEYNMRNLGFKNMDDISQEGGDEPADGVRRWGQTAEESVRLWLDRH</sequence>
<keyword evidence="4" id="KW-1185">Reference proteome</keyword>
<dbReference type="OrthoDB" id="5349668at2759"/>
<evidence type="ECO:0000256" key="1">
    <source>
        <dbReference type="SAM" id="MobiDB-lite"/>
    </source>
</evidence>
<proteinExistence type="predicted"/>
<accession>A0A5J5EBV2</accession>
<protein>
    <recommendedName>
        <fullName evidence="2">HNH nuclease domain-containing protein</fullName>
    </recommendedName>
</protein>
<feature type="compositionally biased region" description="Basic and acidic residues" evidence="1">
    <location>
        <begin position="204"/>
        <end position="261"/>
    </location>
</feature>
<organism evidence="3 4">
    <name type="scientific">Sphaerosporella brunnea</name>
    <dbReference type="NCBI Taxonomy" id="1250544"/>
    <lineage>
        <taxon>Eukaryota</taxon>
        <taxon>Fungi</taxon>
        <taxon>Dikarya</taxon>
        <taxon>Ascomycota</taxon>
        <taxon>Pezizomycotina</taxon>
        <taxon>Pezizomycetes</taxon>
        <taxon>Pezizales</taxon>
        <taxon>Pyronemataceae</taxon>
        <taxon>Sphaerosporella</taxon>
    </lineage>
</organism>
<dbReference type="InParanoid" id="A0A5J5EBV2"/>
<gene>
    <name evidence="3" type="ORF">FN846DRAFT_981744</name>
</gene>
<dbReference type="AlphaFoldDB" id="A0A5J5EBV2"/>
<evidence type="ECO:0000259" key="2">
    <source>
        <dbReference type="Pfam" id="PF13391"/>
    </source>
</evidence>
<dbReference type="Pfam" id="PF13391">
    <property type="entry name" value="HNH_2"/>
    <property type="match status" value="1"/>
</dbReference>
<reference evidence="3 4" key="1">
    <citation type="submission" date="2019-09" db="EMBL/GenBank/DDBJ databases">
        <title>Draft genome of the ectomycorrhizal ascomycete Sphaerosporella brunnea.</title>
        <authorList>
            <consortium name="DOE Joint Genome Institute"/>
            <person name="Benucci G.M."/>
            <person name="Marozzi G."/>
            <person name="Antonielli L."/>
            <person name="Sanchez S."/>
            <person name="Marco P."/>
            <person name="Wang X."/>
            <person name="Falini L.B."/>
            <person name="Barry K."/>
            <person name="Haridas S."/>
            <person name="Lipzen A."/>
            <person name="Labutti K."/>
            <person name="Grigoriev I.V."/>
            <person name="Murat C."/>
            <person name="Martin F."/>
            <person name="Albertini E."/>
            <person name="Donnini D."/>
            <person name="Bonito G."/>
        </authorList>
    </citation>
    <scope>NUCLEOTIDE SEQUENCE [LARGE SCALE GENOMIC DNA]</scope>
    <source>
        <strain evidence="3 4">Sb_GMNB300</strain>
    </source>
</reference>
<dbReference type="Proteomes" id="UP000326924">
    <property type="component" value="Unassembled WGS sequence"/>
</dbReference>
<name>A0A5J5EBV2_9PEZI</name>